<dbReference type="InterPro" id="IPR021844">
    <property type="entry name" value="Integr_conj_element_PFL4704"/>
</dbReference>
<protein>
    <submittedName>
        <fullName evidence="2">Integrating conjugative element protein, PFL_4704 family</fullName>
    </submittedName>
</protein>
<proteinExistence type="predicted"/>
<accession>A0A381E8C0</accession>
<evidence type="ECO:0000313" key="3">
    <source>
        <dbReference type="Proteomes" id="UP000254572"/>
    </source>
</evidence>
<dbReference type="EMBL" id="UFUW01000001">
    <property type="protein sequence ID" value="SUX22994.1"/>
    <property type="molecule type" value="Genomic_DNA"/>
</dbReference>
<keyword evidence="3" id="KW-1185">Reference proteome</keyword>
<sequence length="292" mass="32244">MKRFLRHLLLGTLLIISTTSMTTAQQNNGVKEITLSEKPISLRLPLQKEVIVRFPQPVTHTDLQDQSKVNAFTNLLTPDGVLYLRAVEAFEPTRMIAQLVDGRLVMLDVSGATMGPYDGDLLIRDPAAQPVAQEPAKNPYKPAFLEDGAAKTLNMAEGDLGGAATVQSGDAEFHQMVRYGFRHFVGPARLIGDDLGKPVKVGKSDVAATLLRMNDGRLSVKALKQWEIGDYYLTVLLVNNKSPSAVEFDPRTIRGRWVFAAALYPVLEARGSRFDQTLWALISQVPFDKARQ</sequence>
<name>A0A381E8C0_9GAMM</name>
<dbReference type="OrthoDB" id="7064293at2"/>
<feature type="chain" id="PRO_5016814102" evidence="1">
    <location>
        <begin position="25"/>
        <end position="292"/>
    </location>
</feature>
<dbReference type="Pfam" id="PF11920">
    <property type="entry name" value="DUF3438"/>
    <property type="match status" value="1"/>
</dbReference>
<reference evidence="2 3" key="1">
    <citation type="submission" date="2018-06" db="EMBL/GenBank/DDBJ databases">
        <authorList>
            <consortium name="Pathogen Informatics"/>
            <person name="Doyle S."/>
        </authorList>
    </citation>
    <scope>NUCLEOTIDE SEQUENCE [LARGE SCALE GENOMIC DNA]</scope>
    <source>
        <strain evidence="2 3">NCTC13294</strain>
    </source>
</reference>
<evidence type="ECO:0000313" key="2">
    <source>
        <dbReference type="EMBL" id="SUX22994.1"/>
    </source>
</evidence>
<evidence type="ECO:0000256" key="1">
    <source>
        <dbReference type="SAM" id="SignalP"/>
    </source>
</evidence>
<organism evidence="2 3">
    <name type="scientific">Cardiobacterium valvarum</name>
    <dbReference type="NCBI Taxonomy" id="194702"/>
    <lineage>
        <taxon>Bacteria</taxon>
        <taxon>Pseudomonadati</taxon>
        <taxon>Pseudomonadota</taxon>
        <taxon>Gammaproteobacteria</taxon>
        <taxon>Cardiobacteriales</taxon>
        <taxon>Cardiobacteriaceae</taxon>
        <taxon>Cardiobacterium</taxon>
    </lineage>
</organism>
<gene>
    <name evidence="2" type="ORF">NCTC13294_01392</name>
</gene>
<dbReference type="AlphaFoldDB" id="A0A381E8C0"/>
<feature type="signal peptide" evidence="1">
    <location>
        <begin position="1"/>
        <end position="24"/>
    </location>
</feature>
<dbReference type="Proteomes" id="UP000254572">
    <property type="component" value="Unassembled WGS sequence"/>
</dbReference>
<keyword evidence="1" id="KW-0732">Signal</keyword>